<dbReference type="AlphaFoldDB" id="A0A0N8GL28"/>
<dbReference type="STRING" id="229920.ADM99_11610"/>
<proteinExistence type="predicted"/>
<accession>A0A0N8GL28</accession>
<dbReference type="Pfam" id="PF13490">
    <property type="entry name" value="zf-HC2"/>
    <property type="match status" value="1"/>
</dbReference>
<keyword evidence="4" id="KW-1185">Reference proteome</keyword>
<dbReference type="Proteomes" id="UP000050430">
    <property type="component" value="Unassembled WGS sequence"/>
</dbReference>
<keyword evidence="1" id="KW-0472">Membrane</keyword>
<dbReference type="EMBL" id="LGCK01000011">
    <property type="protein sequence ID" value="KPL71338.1"/>
    <property type="molecule type" value="Genomic_DNA"/>
</dbReference>
<feature type="transmembrane region" description="Helical" evidence="1">
    <location>
        <begin position="160"/>
        <end position="189"/>
    </location>
</feature>
<feature type="transmembrane region" description="Helical" evidence="1">
    <location>
        <begin position="258"/>
        <end position="279"/>
    </location>
</feature>
<feature type="transmembrane region" description="Helical" evidence="1">
    <location>
        <begin position="98"/>
        <end position="115"/>
    </location>
</feature>
<protein>
    <recommendedName>
        <fullName evidence="2">Putative zinc-finger domain-containing protein</fullName>
    </recommendedName>
</protein>
<name>A0A0N8GL28_9CHLR</name>
<reference evidence="3 4" key="1">
    <citation type="submission" date="2015-07" db="EMBL/GenBank/DDBJ databases">
        <title>Genome sequence of Leptolinea tardivitalis DSM 16556.</title>
        <authorList>
            <person name="Hemp J."/>
            <person name="Ward L.M."/>
            <person name="Pace L.A."/>
            <person name="Fischer W.W."/>
        </authorList>
    </citation>
    <scope>NUCLEOTIDE SEQUENCE [LARGE SCALE GENOMIC DNA]</scope>
    <source>
        <strain evidence="3 4">YMTK-2</strain>
    </source>
</reference>
<evidence type="ECO:0000256" key="1">
    <source>
        <dbReference type="SAM" id="Phobius"/>
    </source>
</evidence>
<evidence type="ECO:0000259" key="2">
    <source>
        <dbReference type="Pfam" id="PF13490"/>
    </source>
</evidence>
<comment type="caution">
    <text evidence="3">The sequence shown here is derived from an EMBL/GenBank/DDBJ whole genome shotgun (WGS) entry which is preliminary data.</text>
</comment>
<gene>
    <name evidence="3" type="ORF">ADM99_11610</name>
</gene>
<organism evidence="3 4">
    <name type="scientific">Leptolinea tardivitalis</name>
    <dbReference type="NCBI Taxonomy" id="229920"/>
    <lineage>
        <taxon>Bacteria</taxon>
        <taxon>Bacillati</taxon>
        <taxon>Chloroflexota</taxon>
        <taxon>Anaerolineae</taxon>
        <taxon>Anaerolineales</taxon>
        <taxon>Anaerolineaceae</taxon>
        <taxon>Leptolinea</taxon>
    </lineage>
</organism>
<dbReference type="OrthoDB" id="162351at2"/>
<evidence type="ECO:0000313" key="3">
    <source>
        <dbReference type="EMBL" id="KPL71338.1"/>
    </source>
</evidence>
<dbReference type="RefSeq" id="WP_062423462.1">
    <property type="nucleotide sequence ID" value="NZ_BBYA01000015.1"/>
</dbReference>
<evidence type="ECO:0000313" key="4">
    <source>
        <dbReference type="Proteomes" id="UP000050430"/>
    </source>
</evidence>
<feature type="transmembrane region" description="Helical" evidence="1">
    <location>
        <begin position="195"/>
        <end position="214"/>
    </location>
</feature>
<dbReference type="InterPro" id="IPR027383">
    <property type="entry name" value="Znf_put"/>
</dbReference>
<keyword evidence="1" id="KW-1133">Transmembrane helix</keyword>
<keyword evidence="1" id="KW-0812">Transmembrane</keyword>
<sequence>MTRHYEDLIPFLVTGKLSEEESACVRQHLEVCESCKSEWDLWQLMHFQVNEADRKIQSPPELEEKTFIKIKSRPSIRKSILRAAGLLWSQAYLVRREMWPASAGIMALGIITVLLSKETAFLTFITPLVAAASLAAIYGPQNDPASELTMAAPISPWKILLARLTLVSGYNLLLALVSSVVLLAVIPVGLLGTLILSWLGPLTLLSALALFLSLWMGTSNAVTISYGLWIIQFIHAPRLLEEYPGFQVWDNFMASYRIFWQSPGLLIILAACMVLISLVSMRYTGEHSLQIPG</sequence>
<feature type="transmembrane region" description="Helical" evidence="1">
    <location>
        <begin position="121"/>
        <end position="139"/>
    </location>
</feature>
<feature type="domain" description="Putative zinc-finger" evidence="2">
    <location>
        <begin position="4"/>
        <end position="35"/>
    </location>
</feature>